<dbReference type="Proteomes" id="UP000094313">
    <property type="component" value="Chromosome"/>
</dbReference>
<keyword evidence="1" id="KW-0732">Signal</keyword>
<protein>
    <recommendedName>
        <fullName evidence="2">3-keto-alpha-glucoside-1,2-lyase/3-keto-2-hydroxy-glucal hydratase domain-containing protein</fullName>
    </recommendedName>
</protein>
<accession>A0A1D7QAJ0</accession>
<evidence type="ECO:0000313" key="4">
    <source>
        <dbReference type="Proteomes" id="UP000094313"/>
    </source>
</evidence>
<sequence length="232" mass="26286">MKQTLIVVLSMMLISFGGRNSFAQSKSLFNGKDLTGWHSDVPDHDQNPNIEPSFIVRNGLLVSMGTPGGHLITDAIYQNYRIELQYRFSSKPGNCGVLVHASTPRALYGMFPKSIEVQMQNKNAGDFWCIEEDVTVPDMEVRRGSKEKWGVNGDKLRRIKRRIDGVENPVGEWNKMIVECLDNKVKVWVNDQFVNYGYDCTAKSGNIALQAEGSEVEFRKVWIKPIKKLSKD</sequence>
<proteinExistence type="predicted"/>
<dbReference type="GO" id="GO:0016787">
    <property type="term" value="F:hydrolase activity"/>
    <property type="evidence" value="ECO:0007669"/>
    <property type="project" value="InterPro"/>
</dbReference>
<dbReference type="Pfam" id="PF06439">
    <property type="entry name" value="3keto-disac_hyd"/>
    <property type="match status" value="1"/>
</dbReference>
<dbReference type="RefSeq" id="WP_069377400.1">
    <property type="nucleotide sequence ID" value="NZ_CP017141.1"/>
</dbReference>
<reference evidence="3 4" key="1">
    <citation type="submission" date="2016-08" db="EMBL/GenBank/DDBJ databases">
        <authorList>
            <person name="Seilhamer J.J."/>
        </authorList>
    </citation>
    <scope>NUCLEOTIDE SEQUENCE [LARGE SCALE GENOMIC DNA]</scope>
    <source>
        <strain evidence="3 4">DX4</strain>
    </source>
</reference>
<evidence type="ECO:0000256" key="1">
    <source>
        <dbReference type="SAM" id="SignalP"/>
    </source>
</evidence>
<organism evidence="3 4">
    <name type="scientific">Pedobacter steynii</name>
    <dbReference type="NCBI Taxonomy" id="430522"/>
    <lineage>
        <taxon>Bacteria</taxon>
        <taxon>Pseudomonadati</taxon>
        <taxon>Bacteroidota</taxon>
        <taxon>Sphingobacteriia</taxon>
        <taxon>Sphingobacteriales</taxon>
        <taxon>Sphingobacteriaceae</taxon>
        <taxon>Pedobacter</taxon>
    </lineage>
</organism>
<feature type="signal peptide" evidence="1">
    <location>
        <begin position="1"/>
        <end position="23"/>
    </location>
</feature>
<feature type="domain" description="3-keto-alpha-glucoside-1,2-lyase/3-keto-2-hydroxy-glucal hydratase" evidence="2">
    <location>
        <begin position="25"/>
        <end position="224"/>
    </location>
</feature>
<keyword evidence="4" id="KW-1185">Reference proteome</keyword>
<dbReference type="OrthoDB" id="259356at2"/>
<evidence type="ECO:0000313" key="3">
    <source>
        <dbReference type="EMBL" id="AOM75702.1"/>
    </source>
</evidence>
<evidence type="ECO:0000259" key="2">
    <source>
        <dbReference type="Pfam" id="PF06439"/>
    </source>
</evidence>
<name>A0A1D7QAJ0_9SPHI</name>
<dbReference type="EMBL" id="CP017141">
    <property type="protein sequence ID" value="AOM75702.1"/>
    <property type="molecule type" value="Genomic_DNA"/>
</dbReference>
<dbReference type="Gene3D" id="2.60.120.560">
    <property type="entry name" value="Exo-inulinase, domain 1"/>
    <property type="match status" value="1"/>
</dbReference>
<dbReference type="KEGG" id="psty:BFS30_00040"/>
<feature type="chain" id="PRO_5009098281" description="3-keto-alpha-glucoside-1,2-lyase/3-keto-2-hydroxy-glucal hydratase domain-containing protein" evidence="1">
    <location>
        <begin position="24"/>
        <end position="232"/>
    </location>
</feature>
<dbReference type="InterPro" id="IPR010496">
    <property type="entry name" value="AL/BT2_dom"/>
</dbReference>
<gene>
    <name evidence="3" type="ORF">BFS30_00040</name>
</gene>
<dbReference type="AlphaFoldDB" id="A0A1D7QAJ0"/>